<keyword evidence="1" id="KW-0418">Kinase</keyword>
<sequence length="291" mass="32043">MRGEGLAFRVGPFSARVQCAVPAVARDILSLYTGYATVGADDFIDYHLKVRPVSPLRRWVRPSVMADAGMVNTPFVPLPADIGVLAHEMGLNWLIATTADDYLIFHAGIVEKNGRTILMPGASGSGKSTLTAGLAFSGWRLFSDEFAVLHPESFQFFPYPRPVSLKNSSIPVLGERIPDSQFSRIYEKTPKGTIRYLRPSAEALARDREPGRPFLILYPEYRPDAAPQAIELPKPEAFAMVRSASVNCDRLGALAFTTLADLADQCRAFRLVYRSLDQGMAMVNDLAEQFA</sequence>
<keyword evidence="1" id="KW-0808">Transferase</keyword>
<proteinExistence type="predicted"/>
<reference evidence="1" key="2">
    <citation type="journal article" date="2023" name="Syst. Appl. Microbiol.">
        <title>Govania unica gen. nov., sp. nov., a rare biosphere bacterium that represents a novel family in the class Alphaproteobacteria.</title>
        <authorList>
            <person name="Vandamme P."/>
            <person name="Peeters C."/>
            <person name="Hettiarachchi A."/>
            <person name="Cnockaert M."/>
            <person name="Carlier A."/>
        </authorList>
    </citation>
    <scope>NUCLEOTIDE SEQUENCE</scope>
    <source>
        <strain evidence="1">LMG 31809</strain>
    </source>
</reference>
<dbReference type="InterPro" id="IPR027417">
    <property type="entry name" value="P-loop_NTPase"/>
</dbReference>
<dbReference type="SUPFAM" id="SSF53795">
    <property type="entry name" value="PEP carboxykinase-like"/>
    <property type="match status" value="1"/>
</dbReference>
<accession>A0A9X3Z6Z1</accession>
<dbReference type="EMBL" id="JANWOI010000002">
    <property type="protein sequence ID" value="MDA5193621.1"/>
    <property type="molecule type" value="Genomic_DNA"/>
</dbReference>
<dbReference type="AlphaFoldDB" id="A0A9X3Z6Z1"/>
<comment type="caution">
    <text evidence="1">The sequence shown here is derived from an EMBL/GenBank/DDBJ whole genome shotgun (WGS) entry which is preliminary data.</text>
</comment>
<dbReference type="RefSeq" id="WP_274943321.1">
    <property type="nucleotide sequence ID" value="NZ_JANWOI010000002.1"/>
</dbReference>
<dbReference type="InterPro" id="IPR027600">
    <property type="entry name" value="HprK-rel_A"/>
</dbReference>
<dbReference type="Proteomes" id="UP001141619">
    <property type="component" value="Unassembled WGS sequence"/>
</dbReference>
<dbReference type="Gene3D" id="3.40.50.300">
    <property type="entry name" value="P-loop containing nucleotide triphosphate hydrolases"/>
    <property type="match status" value="1"/>
</dbReference>
<gene>
    <name evidence="1" type="ORF">NYP16_06590</name>
</gene>
<protein>
    <submittedName>
        <fullName evidence="1">HprK-related kinase A</fullName>
    </submittedName>
</protein>
<evidence type="ECO:0000313" key="1">
    <source>
        <dbReference type="EMBL" id="MDA5193621.1"/>
    </source>
</evidence>
<evidence type="ECO:0000313" key="2">
    <source>
        <dbReference type="Proteomes" id="UP001141619"/>
    </source>
</evidence>
<organism evidence="1 2">
    <name type="scientific">Govanella unica</name>
    <dbReference type="NCBI Taxonomy" id="2975056"/>
    <lineage>
        <taxon>Bacteria</taxon>
        <taxon>Pseudomonadati</taxon>
        <taxon>Pseudomonadota</taxon>
        <taxon>Alphaproteobacteria</taxon>
        <taxon>Emcibacterales</taxon>
        <taxon>Govanellaceae</taxon>
        <taxon>Govanella</taxon>
    </lineage>
</organism>
<name>A0A9X3Z6Z1_9PROT</name>
<reference evidence="1" key="1">
    <citation type="submission" date="2022-08" db="EMBL/GenBank/DDBJ databases">
        <authorList>
            <person name="Vandamme P."/>
            <person name="Hettiarachchi A."/>
            <person name="Peeters C."/>
            <person name="Cnockaert M."/>
            <person name="Carlier A."/>
        </authorList>
    </citation>
    <scope>NUCLEOTIDE SEQUENCE</scope>
    <source>
        <strain evidence="1">LMG 31809</strain>
    </source>
</reference>
<keyword evidence="2" id="KW-1185">Reference proteome</keyword>
<dbReference type="GO" id="GO:0016301">
    <property type="term" value="F:kinase activity"/>
    <property type="evidence" value="ECO:0007669"/>
    <property type="project" value="UniProtKB-KW"/>
</dbReference>
<dbReference type="NCBIfam" id="TIGR04352">
    <property type="entry name" value="HprK_rel_A"/>
    <property type="match status" value="1"/>
</dbReference>